<keyword evidence="2" id="KW-1185">Reference proteome</keyword>
<protein>
    <submittedName>
        <fullName evidence="1">Uncharacterized protein</fullName>
    </submittedName>
</protein>
<gene>
    <name evidence="1" type="ORF">DVH24_014228</name>
</gene>
<accession>A0A498JIX4</accession>
<proteinExistence type="predicted"/>
<name>A0A498JIX4_MALDO</name>
<comment type="caution">
    <text evidence="1">The sequence shown here is derived from an EMBL/GenBank/DDBJ whole genome shotgun (WGS) entry which is preliminary data.</text>
</comment>
<sequence>MFYNQYFLRKTNEKGLKTLSFNDKDKIKAWAPTTSRARLRRSTILSALGPDHALTILFLGTHEQLPSGSPIIEVLSRATHLTSEFQRNPKPVSFQKALC</sequence>
<evidence type="ECO:0000313" key="1">
    <source>
        <dbReference type="EMBL" id="RXH93652.1"/>
    </source>
</evidence>
<organism evidence="1 2">
    <name type="scientific">Malus domestica</name>
    <name type="common">Apple</name>
    <name type="synonym">Pyrus malus</name>
    <dbReference type="NCBI Taxonomy" id="3750"/>
    <lineage>
        <taxon>Eukaryota</taxon>
        <taxon>Viridiplantae</taxon>
        <taxon>Streptophyta</taxon>
        <taxon>Embryophyta</taxon>
        <taxon>Tracheophyta</taxon>
        <taxon>Spermatophyta</taxon>
        <taxon>Magnoliopsida</taxon>
        <taxon>eudicotyledons</taxon>
        <taxon>Gunneridae</taxon>
        <taxon>Pentapetalae</taxon>
        <taxon>rosids</taxon>
        <taxon>fabids</taxon>
        <taxon>Rosales</taxon>
        <taxon>Rosaceae</taxon>
        <taxon>Amygdaloideae</taxon>
        <taxon>Maleae</taxon>
        <taxon>Malus</taxon>
    </lineage>
</organism>
<dbReference type="EMBL" id="RDQH01000333">
    <property type="protein sequence ID" value="RXH93652.1"/>
    <property type="molecule type" value="Genomic_DNA"/>
</dbReference>
<dbReference type="Proteomes" id="UP000290289">
    <property type="component" value="Chromosome 7"/>
</dbReference>
<dbReference type="AlphaFoldDB" id="A0A498JIX4"/>
<evidence type="ECO:0000313" key="2">
    <source>
        <dbReference type="Proteomes" id="UP000290289"/>
    </source>
</evidence>
<reference evidence="1 2" key="1">
    <citation type="submission" date="2018-10" db="EMBL/GenBank/DDBJ databases">
        <title>A high-quality apple genome assembly.</title>
        <authorList>
            <person name="Hu J."/>
        </authorList>
    </citation>
    <scope>NUCLEOTIDE SEQUENCE [LARGE SCALE GENOMIC DNA]</scope>
    <source>
        <strain evidence="2">cv. HFTH1</strain>
        <tissue evidence="1">Young leaf</tissue>
    </source>
</reference>